<name>K1SYG5_9ZZZZ</name>
<organism evidence="2">
    <name type="scientific">human gut metagenome</name>
    <dbReference type="NCBI Taxonomy" id="408170"/>
    <lineage>
        <taxon>unclassified sequences</taxon>
        <taxon>metagenomes</taxon>
        <taxon>organismal metagenomes</taxon>
    </lineage>
</organism>
<dbReference type="AlphaFoldDB" id="K1SYG5"/>
<evidence type="ECO:0000259" key="1">
    <source>
        <dbReference type="PROSITE" id="PS51820"/>
    </source>
</evidence>
<dbReference type="InterPro" id="IPR011658">
    <property type="entry name" value="PA14_dom"/>
</dbReference>
<sequence length="104" mass="11682">MDGCIGLSTQDSMRLYVDDKLLIDGWGKDKSADQALDFHFEAGRTYKIRIEFVNDRRGARVIFGYSAGRENFPAAVKLHAKRMSPSFAWATTRRPAARTLTAPT</sequence>
<dbReference type="Gene3D" id="2.60.120.260">
    <property type="entry name" value="Galactose-binding domain-like"/>
    <property type="match status" value="1"/>
</dbReference>
<dbReference type="InterPro" id="IPR037524">
    <property type="entry name" value="PA14/GLEYA"/>
</dbReference>
<dbReference type="PROSITE" id="PS51820">
    <property type="entry name" value="PA14"/>
    <property type="match status" value="1"/>
</dbReference>
<evidence type="ECO:0000313" key="2">
    <source>
        <dbReference type="EMBL" id="EKC65632.1"/>
    </source>
</evidence>
<comment type="caution">
    <text evidence="2">The sequence shown here is derived from an EMBL/GenBank/DDBJ whole genome shotgun (WGS) entry which is preliminary data.</text>
</comment>
<feature type="domain" description="PA14" evidence="1">
    <location>
        <begin position="1"/>
        <end position="79"/>
    </location>
</feature>
<proteinExistence type="predicted"/>
<gene>
    <name evidence="2" type="ORF">LEA_10219</name>
</gene>
<dbReference type="Pfam" id="PF07691">
    <property type="entry name" value="PA14"/>
    <property type="match status" value="1"/>
</dbReference>
<dbReference type="EMBL" id="AJWY01006876">
    <property type="protein sequence ID" value="EKC65632.1"/>
    <property type="molecule type" value="Genomic_DNA"/>
</dbReference>
<dbReference type="SUPFAM" id="SSF56988">
    <property type="entry name" value="Anthrax protective antigen"/>
    <property type="match status" value="1"/>
</dbReference>
<reference evidence="2" key="1">
    <citation type="journal article" date="2013" name="Environ. Microbiol.">
        <title>Microbiota from the distal guts of lean and obese adolescents exhibit partial functional redundancy besides clear differences in community structure.</title>
        <authorList>
            <person name="Ferrer M."/>
            <person name="Ruiz A."/>
            <person name="Lanza F."/>
            <person name="Haange S.B."/>
            <person name="Oberbach A."/>
            <person name="Till H."/>
            <person name="Bargiela R."/>
            <person name="Campoy C."/>
            <person name="Segura M.T."/>
            <person name="Richter M."/>
            <person name="von Bergen M."/>
            <person name="Seifert J."/>
            <person name="Suarez A."/>
        </authorList>
    </citation>
    <scope>NUCLEOTIDE SEQUENCE</scope>
</reference>
<accession>K1SYG5</accession>
<protein>
    <recommendedName>
        <fullName evidence="1">PA14 domain-containing protein</fullName>
    </recommendedName>
</protein>